<keyword evidence="2" id="KW-0732">Signal</keyword>
<feature type="region of interest" description="Disordered" evidence="1">
    <location>
        <begin position="38"/>
        <end position="62"/>
    </location>
</feature>
<sequence length="176" mass="19723">MVKQKRKPFAMKSALAILLGCSLAAAAIPAYAEEATALAGQTQEPPQPPSPKPNESRFHHHRGHFRGGHIVKETAEMLGMEPMALVEQLKQGKTLLQVVQAQKGWSEEEYLKKLTETANRNIDQAVAEGKLDRDKADRIKAQLPEKLKKAINRSWKDRMPGHPAADYQNNQVKWKN</sequence>
<name>A0A090ZF14_PAEMA</name>
<protein>
    <recommendedName>
        <fullName evidence="7">LTXXQ motif family protein</fullName>
    </recommendedName>
</protein>
<evidence type="ECO:0000313" key="4">
    <source>
        <dbReference type="EMBL" id="MUG23852.1"/>
    </source>
</evidence>
<evidence type="ECO:0008006" key="7">
    <source>
        <dbReference type="Google" id="ProtNLM"/>
    </source>
</evidence>
<reference evidence="4 6" key="2">
    <citation type="submission" date="2019-11" db="EMBL/GenBank/DDBJ databases">
        <title>Draft genome sequences of five Paenibacillus species of dairy origin.</title>
        <authorList>
            <person name="Olajide A.M."/>
            <person name="Chen S."/>
            <person name="Lapointe G."/>
        </authorList>
    </citation>
    <scope>NUCLEOTIDE SEQUENCE [LARGE SCALE GENOMIC DNA]</scope>
    <source>
        <strain evidence="4 6">3CT49</strain>
    </source>
</reference>
<dbReference type="STRING" id="44252.DJ90_6038"/>
<dbReference type="GO" id="GO:0003735">
    <property type="term" value="F:structural constituent of ribosome"/>
    <property type="evidence" value="ECO:0007669"/>
    <property type="project" value="InterPro"/>
</dbReference>
<dbReference type="EMBL" id="JMQA01000023">
    <property type="protein sequence ID" value="KFN09222.1"/>
    <property type="molecule type" value="Genomic_DNA"/>
</dbReference>
<feature type="region of interest" description="Disordered" evidence="1">
    <location>
        <begin position="155"/>
        <end position="176"/>
    </location>
</feature>
<dbReference type="OrthoDB" id="2621999at2"/>
<evidence type="ECO:0000256" key="2">
    <source>
        <dbReference type="SAM" id="SignalP"/>
    </source>
</evidence>
<gene>
    <name evidence="3" type="ORF">DJ90_6038</name>
    <name evidence="4" type="ORF">GNQ08_15790</name>
</gene>
<evidence type="ECO:0000313" key="5">
    <source>
        <dbReference type="Proteomes" id="UP000029278"/>
    </source>
</evidence>
<dbReference type="RefSeq" id="WP_051985395.1">
    <property type="nucleotide sequence ID" value="NZ_BGML01000006.1"/>
</dbReference>
<feature type="compositionally biased region" description="Polar residues" evidence="1">
    <location>
        <begin position="167"/>
        <end position="176"/>
    </location>
</feature>
<dbReference type="InterPro" id="IPR036510">
    <property type="entry name" value="Ribosomal_bS20_sf"/>
</dbReference>
<feature type="chain" id="PRO_5035986100" description="LTXXQ motif family protein" evidence="2">
    <location>
        <begin position="33"/>
        <end position="176"/>
    </location>
</feature>
<reference evidence="3 5" key="1">
    <citation type="submission" date="2014-04" db="EMBL/GenBank/DDBJ databases">
        <authorList>
            <person name="Bishop-Lilly K.A."/>
            <person name="Broomall S.M."/>
            <person name="Chain P.S."/>
            <person name="Chertkov O."/>
            <person name="Coyne S.R."/>
            <person name="Daligault H.E."/>
            <person name="Davenport K.W."/>
            <person name="Erkkila T."/>
            <person name="Frey K.G."/>
            <person name="Gibbons H.S."/>
            <person name="Gu W."/>
            <person name="Jaissle J."/>
            <person name="Johnson S.L."/>
            <person name="Koroleva G.I."/>
            <person name="Ladner J.T."/>
            <person name="Lo C.-C."/>
            <person name="Minogue T.D."/>
            <person name="Munk C."/>
            <person name="Palacios G.F."/>
            <person name="Redden C.L."/>
            <person name="Rosenzweig C.N."/>
            <person name="Scholz M.B."/>
            <person name="Teshima H."/>
            <person name="Xu Y."/>
        </authorList>
    </citation>
    <scope>NUCLEOTIDE SEQUENCE [LARGE SCALE GENOMIC DNA]</scope>
    <source>
        <strain evidence="3 5">8244</strain>
    </source>
</reference>
<keyword evidence="5" id="KW-1185">Reference proteome</keyword>
<comment type="caution">
    <text evidence="3">The sequence shown here is derived from an EMBL/GenBank/DDBJ whole genome shotgun (WGS) entry which is preliminary data.</text>
</comment>
<evidence type="ECO:0000256" key="1">
    <source>
        <dbReference type="SAM" id="MobiDB-lite"/>
    </source>
</evidence>
<evidence type="ECO:0000313" key="6">
    <source>
        <dbReference type="Proteomes" id="UP000442469"/>
    </source>
</evidence>
<proteinExistence type="predicted"/>
<dbReference type="EMBL" id="WNZZ01000011">
    <property type="protein sequence ID" value="MUG23852.1"/>
    <property type="molecule type" value="Genomic_DNA"/>
</dbReference>
<dbReference type="Proteomes" id="UP000029278">
    <property type="component" value="Unassembled WGS sequence"/>
</dbReference>
<dbReference type="GO" id="GO:0005840">
    <property type="term" value="C:ribosome"/>
    <property type="evidence" value="ECO:0007669"/>
    <property type="project" value="InterPro"/>
</dbReference>
<feature type="signal peptide" evidence="2">
    <location>
        <begin position="1"/>
        <end position="32"/>
    </location>
</feature>
<dbReference type="Proteomes" id="UP000442469">
    <property type="component" value="Unassembled WGS sequence"/>
</dbReference>
<evidence type="ECO:0000313" key="3">
    <source>
        <dbReference type="EMBL" id="KFN09222.1"/>
    </source>
</evidence>
<organism evidence="3 5">
    <name type="scientific">Paenibacillus macerans</name>
    <name type="common">Bacillus macerans</name>
    <dbReference type="NCBI Taxonomy" id="44252"/>
    <lineage>
        <taxon>Bacteria</taxon>
        <taxon>Bacillati</taxon>
        <taxon>Bacillota</taxon>
        <taxon>Bacilli</taxon>
        <taxon>Bacillales</taxon>
        <taxon>Paenibacillaceae</taxon>
        <taxon>Paenibacillus</taxon>
    </lineage>
</organism>
<dbReference type="GO" id="GO:0003723">
    <property type="term" value="F:RNA binding"/>
    <property type="evidence" value="ECO:0007669"/>
    <property type="project" value="InterPro"/>
</dbReference>
<dbReference type="GeneID" id="77006642"/>
<dbReference type="PATRIC" id="fig|44252.3.peg.2451"/>
<dbReference type="AlphaFoldDB" id="A0A090ZF14"/>
<dbReference type="SUPFAM" id="SSF46992">
    <property type="entry name" value="Ribosomal protein S20"/>
    <property type="match status" value="1"/>
</dbReference>
<dbReference type="HOGENOM" id="CLU_130385_0_0_9"/>
<dbReference type="GO" id="GO:0006412">
    <property type="term" value="P:translation"/>
    <property type="evidence" value="ECO:0007669"/>
    <property type="project" value="InterPro"/>
</dbReference>
<accession>A0A090ZF14</accession>